<dbReference type="Gene3D" id="2.60.40.10">
    <property type="entry name" value="Immunoglobulins"/>
    <property type="match status" value="1"/>
</dbReference>
<keyword evidence="4" id="KW-0325">Glycoprotein</keyword>
<dbReference type="InterPro" id="IPR007110">
    <property type="entry name" value="Ig-like_dom"/>
</dbReference>
<feature type="non-terminal residue" evidence="7">
    <location>
        <position position="1"/>
    </location>
</feature>
<name>A0A5N5TLH3_9CRUS</name>
<dbReference type="Proteomes" id="UP000326759">
    <property type="component" value="Unassembled WGS sequence"/>
</dbReference>
<keyword evidence="5" id="KW-0393">Immunoglobulin domain</keyword>
<dbReference type="AlphaFoldDB" id="A0A5N5TLH3"/>
<dbReference type="PANTHER" id="PTHR11640">
    <property type="entry name" value="NEPHRIN"/>
    <property type="match status" value="1"/>
</dbReference>
<keyword evidence="3" id="KW-1015">Disulfide bond</keyword>
<protein>
    <recommendedName>
        <fullName evidence="6">Ig-like domain-containing protein</fullName>
    </recommendedName>
</protein>
<evidence type="ECO:0000313" key="7">
    <source>
        <dbReference type="EMBL" id="KAB7506982.1"/>
    </source>
</evidence>
<evidence type="ECO:0000256" key="5">
    <source>
        <dbReference type="ARBA" id="ARBA00023319"/>
    </source>
</evidence>
<dbReference type="GO" id="GO:0050839">
    <property type="term" value="F:cell adhesion molecule binding"/>
    <property type="evidence" value="ECO:0007669"/>
    <property type="project" value="TreeGrafter"/>
</dbReference>
<sequence length="298" mass="32695">SDPPDFRLRRWPVWGSPLREGAAVSLLCHVDANPSSGPLWIKEADGKEQEIASEEGWLNLTAVTPKNRGWYKCATNHPFGHFSSHSVYINVLPEDGQITQQYPLRQKDHVQPSPVGDTTINCPPYEDPNTDSNNKYIWKSDIKIKVMNRTHSAIEGGPAMLTAHVCGSPVTPDHITWLPPSKMAPLMPGKSYGRWTAFNLSSPDSQKCVLSNLHIVPVSSSEDSGSWIILVAKSHTAHAAVVQLNVSTAAKSLAAAAASDSATASADCLCNSFRFICFVKNVFYIGIFYSLVNYIRFV</sequence>
<evidence type="ECO:0000259" key="6">
    <source>
        <dbReference type="PROSITE" id="PS50835"/>
    </source>
</evidence>
<keyword evidence="8" id="KW-1185">Reference proteome</keyword>
<dbReference type="InterPro" id="IPR013783">
    <property type="entry name" value="Ig-like_fold"/>
</dbReference>
<evidence type="ECO:0000256" key="1">
    <source>
        <dbReference type="ARBA" id="ARBA00004479"/>
    </source>
</evidence>
<reference evidence="7 8" key="1">
    <citation type="journal article" date="2019" name="PLoS Biol.">
        <title>Sex chromosomes control vertical transmission of feminizing Wolbachia symbionts in an isopod.</title>
        <authorList>
            <person name="Becking T."/>
            <person name="Chebbi M.A."/>
            <person name="Giraud I."/>
            <person name="Moumen B."/>
            <person name="Laverre T."/>
            <person name="Caubet Y."/>
            <person name="Peccoud J."/>
            <person name="Gilbert C."/>
            <person name="Cordaux R."/>
        </authorList>
    </citation>
    <scope>NUCLEOTIDE SEQUENCE [LARGE SCALE GENOMIC DNA]</scope>
    <source>
        <strain evidence="7">ANa2</strain>
        <tissue evidence="7">Whole body excluding digestive tract and cuticle</tissue>
    </source>
</reference>
<evidence type="ECO:0000256" key="4">
    <source>
        <dbReference type="ARBA" id="ARBA00023180"/>
    </source>
</evidence>
<evidence type="ECO:0000313" key="8">
    <source>
        <dbReference type="Proteomes" id="UP000326759"/>
    </source>
</evidence>
<dbReference type="SUPFAM" id="SSF48726">
    <property type="entry name" value="Immunoglobulin"/>
    <property type="match status" value="2"/>
</dbReference>
<dbReference type="PANTHER" id="PTHR11640:SF155">
    <property type="entry name" value="IG-LIKE DOMAIN-CONTAINING PROTEIN"/>
    <property type="match status" value="1"/>
</dbReference>
<comment type="caution">
    <text evidence="7">The sequence shown here is derived from an EMBL/GenBank/DDBJ whole genome shotgun (WGS) entry which is preliminary data.</text>
</comment>
<dbReference type="GO" id="GO:0005886">
    <property type="term" value="C:plasma membrane"/>
    <property type="evidence" value="ECO:0007669"/>
    <property type="project" value="TreeGrafter"/>
</dbReference>
<evidence type="ECO:0000256" key="3">
    <source>
        <dbReference type="ARBA" id="ARBA00023157"/>
    </source>
</evidence>
<dbReference type="GO" id="GO:0005911">
    <property type="term" value="C:cell-cell junction"/>
    <property type="evidence" value="ECO:0007669"/>
    <property type="project" value="TreeGrafter"/>
</dbReference>
<dbReference type="InterPro" id="IPR003599">
    <property type="entry name" value="Ig_sub"/>
</dbReference>
<gene>
    <name evidence="7" type="ORF">Anas_03629</name>
</gene>
<accession>A0A5N5TLH3</accession>
<keyword evidence="2" id="KW-0472">Membrane</keyword>
<dbReference type="OrthoDB" id="6370772at2759"/>
<proteinExistence type="predicted"/>
<evidence type="ECO:0000256" key="2">
    <source>
        <dbReference type="ARBA" id="ARBA00023136"/>
    </source>
</evidence>
<dbReference type="EMBL" id="SEYY01000561">
    <property type="protein sequence ID" value="KAB7506982.1"/>
    <property type="molecule type" value="Genomic_DNA"/>
</dbReference>
<dbReference type="GO" id="GO:0098609">
    <property type="term" value="P:cell-cell adhesion"/>
    <property type="evidence" value="ECO:0007669"/>
    <property type="project" value="TreeGrafter"/>
</dbReference>
<dbReference type="SMART" id="SM00409">
    <property type="entry name" value="IG"/>
    <property type="match status" value="2"/>
</dbReference>
<organism evidence="7 8">
    <name type="scientific">Armadillidium nasatum</name>
    <dbReference type="NCBI Taxonomy" id="96803"/>
    <lineage>
        <taxon>Eukaryota</taxon>
        <taxon>Metazoa</taxon>
        <taxon>Ecdysozoa</taxon>
        <taxon>Arthropoda</taxon>
        <taxon>Crustacea</taxon>
        <taxon>Multicrustacea</taxon>
        <taxon>Malacostraca</taxon>
        <taxon>Eumalacostraca</taxon>
        <taxon>Peracarida</taxon>
        <taxon>Isopoda</taxon>
        <taxon>Oniscidea</taxon>
        <taxon>Crinocheta</taxon>
        <taxon>Armadillidiidae</taxon>
        <taxon>Armadillidium</taxon>
    </lineage>
</organism>
<dbReference type="PROSITE" id="PS50835">
    <property type="entry name" value="IG_LIKE"/>
    <property type="match status" value="1"/>
</dbReference>
<comment type="subcellular location">
    <subcellularLocation>
        <location evidence="1">Membrane</location>
        <topology evidence="1">Single-pass type I membrane protein</topology>
    </subcellularLocation>
</comment>
<dbReference type="InterPro" id="IPR036179">
    <property type="entry name" value="Ig-like_dom_sf"/>
</dbReference>
<feature type="domain" description="Ig-like" evidence="6">
    <location>
        <begin position="4"/>
        <end position="90"/>
    </location>
</feature>
<dbReference type="InterPro" id="IPR051275">
    <property type="entry name" value="Cell_adhesion_signaling"/>
</dbReference>